<sequence length="362" mass="38920">MFVMGICRLVDLASKNNGFIYFSDGGIVIIAMLWQTSMLRSAPVEVLRSTEKIRTSTSYNQPLTYQPGSSTGRIFQEETHQSSSTSTSTLLSGTTERSQSLFSVTAITPKSIVANLSPGRSVQTSINTKLSVDKSLKTALNIESSSGEIALTSSNTIPDFDQSSKITVEVNPDSVQTTEKANMSVDQSSSSTNADGQTITRTLNELKTGGTLEITNNVDFSKMSDATDFYIAEATSSPAIVSHDTSIRRLVKRYTGVRITDEMPRSSSSTLIPDTTANFEISTSSGTITSGAYGDTSRKGLSEIEASTLPESEGRDGSTSHLIDDSMLISFFTSMSKSHYLSRIARSLSSAAELSKRNAMIS</sequence>
<dbReference type="AlphaFoldDB" id="A0AAE0T949"/>
<evidence type="ECO:0000313" key="3">
    <source>
        <dbReference type="Proteomes" id="UP001195483"/>
    </source>
</evidence>
<organism evidence="2 3">
    <name type="scientific">Potamilus streckersoni</name>
    <dbReference type="NCBI Taxonomy" id="2493646"/>
    <lineage>
        <taxon>Eukaryota</taxon>
        <taxon>Metazoa</taxon>
        <taxon>Spiralia</taxon>
        <taxon>Lophotrochozoa</taxon>
        <taxon>Mollusca</taxon>
        <taxon>Bivalvia</taxon>
        <taxon>Autobranchia</taxon>
        <taxon>Heteroconchia</taxon>
        <taxon>Palaeoheterodonta</taxon>
        <taxon>Unionida</taxon>
        <taxon>Unionoidea</taxon>
        <taxon>Unionidae</taxon>
        <taxon>Ambleminae</taxon>
        <taxon>Lampsilini</taxon>
        <taxon>Potamilus</taxon>
    </lineage>
</organism>
<accession>A0AAE0T949</accession>
<feature type="non-terminal residue" evidence="2">
    <location>
        <position position="362"/>
    </location>
</feature>
<evidence type="ECO:0000313" key="2">
    <source>
        <dbReference type="EMBL" id="KAK3605545.1"/>
    </source>
</evidence>
<reference evidence="2" key="1">
    <citation type="journal article" date="2021" name="Genome Biol. Evol.">
        <title>A High-Quality Reference Genome for a Parasitic Bivalve with Doubly Uniparental Inheritance (Bivalvia: Unionida).</title>
        <authorList>
            <person name="Smith C.H."/>
        </authorList>
    </citation>
    <scope>NUCLEOTIDE SEQUENCE</scope>
    <source>
        <strain evidence="2">CHS0354</strain>
    </source>
</reference>
<feature type="region of interest" description="Disordered" evidence="1">
    <location>
        <begin position="175"/>
        <end position="195"/>
    </location>
</feature>
<gene>
    <name evidence="2" type="ORF">CHS0354_013178</name>
</gene>
<name>A0AAE0T949_9BIVA</name>
<evidence type="ECO:0000256" key="1">
    <source>
        <dbReference type="SAM" id="MobiDB-lite"/>
    </source>
</evidence>
<dbReference type="Proteomes" id="UP001195483">
    <property type="component" value="Unassembled WGS sequence"/>
</dbReference>
<keyword evidence="3" id="KW-1185">Reference proteome</keyword>
<comment type="caution">
    <text evidence="2">The sequence shown here is derived from an EMBL/GenBank/DDBJ whole genome shotgun (WGS) entry which is preliminary data.</text>
</comment>
<reference evidence="2" key="3">
    <citation type="submission" date="2023-05" db="EMBL/GenBank/DDBJ databases">
        <authorList>
            <person name="Smith C.H."/>
        </authorList>
    </citation>
    <scope>NUCLEOTIDE SEQUENCE</scope>
    <source>
        <strain evidence="2">CHS0354</strain>
        <tissue evidence="2">Mantle</tissue>
    </source>
</reference>
<dbReference type="EMBL" id="JAEAOA010000800">
    <property type="protein sequence ID" value="KAK3605545.1"/>
    <property type="molecule type" value="Genomic_DNA"/>
</dbReference>
<proteinExistence type="predicted"/>
<reference evidence="2" key="2">
    <citation type="journal article" date="2021" name="Genome Biol. Evol.">
        <title>Developing a high-quality reference genome for a parasitic bivalve with doubly uniparental inheritance (Bivalvia: Unionida).</title>
        <authorList>
            <person name="Smith C.H."/>
        </authorList>
    </citation>
    <scope>NUCLEOTIDE SEQUENCE</scope>
    <source>
        <strain evidence="2">CHS0354</strain>
        <tissue evidence="2">Mantle</tissue>
    </source>
</reference>
<protein>
    <submittedName>
        <fullName evidence="2">Uncharacterized protein</fullName>
    </submittedName>
</protein>